<dbReference type="AlphaFoldDB" id="A0A1N7J796"/>
<dbReference type="RefSeq" id="WP_076558202.1">
    <property type="nucleotide sequence ID" value="NZ_FTOC01000004.1"/>
</dbReference>
<feature type="domain" description="Potassium channel" evidence="2">
    <location>
        <begin position="36"/>
        <end position="107"/>
    </location>
</feature>
<accession>A0A1N7J796</accession>
<reference evidence="4" key="1">
    <citation type="submission" date="2017-01" db="EMBL/GenBank/DDBJ databases">
        <authorList>
            <person name="Varghese N."/>
            <person name="Submissions S."/>
        </authorList>
    </citation>
    <scope>NUCLEOTIDE SEQUENCE [LARGE SCALE GENOMIC DNA]</scope>
    <source>
        <strain evidence="4">DSM 23127</strain>
    </source>
</reference>
<dbReference type="Proteomes" id="UP000187608">
    <property type="component" value="Unassembled WGS sequence"/>
</dbReference>
<feature type="transmembrane region" description="Helical" evidence="1">
    <location>
        <begin position="89"/>
        <end position="111"/>
    </location>
</feature>
<keyword evidence="3" id="KW-0407">Ion channel</keyword>
<evidence type="ECO:0000259" key="2">
    <source>
        <dbReference type="Pfam" id="PF07885"/>
    </source>
</evidence>
<dbReference type="OrthoDB" id="9813518at2"/>
<dbReference type="Gene3D" id="1.10.287.70">
    <property type="match status" value="1"/>
</dbReference>
<feature type="transmembrane region" description="Helical" evidence="1">
    <location>
        <begin position="12"/>
        <end position="36"/>
    </location>
</feature>
<keyword evidence="1" id="KW-0812">Transmembrane</keyword>
<evidence type="ECO:0000256" key="1">
    <source>
        <dbReference type="SAM" id="Phobius"/>
    </source>
</evidence>
<dbReference type="InterPro" id="IPR013099">
    <property type="entry name" value="K_chnl_dom"/>
</dbReference>
<keyword evidence="3" id="KW-0813">Transport</keyword>
<gene>
    <name evidence="3" type="ORF">SAMN05421687_10470</name>
</gene>
<keyword evidence="4" id="KW-1185">Reference proteome</keyword>
<feature type="transmembrane region" description="Helical" evidence="1">
    <location>
        <begin position="58"/>
        <end position="77"/>
    </location>
</feature>
<sequence>MKERRVRYRRMTRLFLSLFLFYTNVIVTFALFYILLDACGLGPVVDHYRGRELEHAEWPGRIGTSLYFSVITLFSVGYGDVTPFGWSRVAAIVESAFGYILPAVLMFPYVAMSSEDEE</sequence>
<dbReference type="Pfam" id="PF07885">
    <property type="entry name" value="Ion_trans_2"/>
    <property type="match status" value="1"/>
</dbReference>
<dbReference type="EMBL" id="FTOC01000004">
    <property type="protein sequence ID" value="SIS45235.1"/>
    <property type="molecule type" value="Genomic_DNA"/>
</dbReference>
<protein>
    <submittedName>
        <fullName evidence="3">Potassium channel LctB</fullName>
    </submittedName>
</protein>
<keyword evidence="1" id="KW-1133">Transmembrane helix</keyword>
<dbReference type="SUPFAM" id="SSF81324">
    <property type="entry name" value="Voltage-gated potassium channels"/>
    <property type="match status" value="1"/>
</dbReference>
<keyword evidence="3" id="KW-0406">Ion transport</keyword>
<proteinExistence type="predicted"/>
<dbReference type="GO" id="GO:0034220">
    <property type="term" value="P:monoatomic ion transmembrane transport"/>
    <property type="evidence" value="ECO:0007669"/>
    <property type="project" value="UniProtKB-KW"/>
</dbReference>
<name>A0A1N7J796_9BACI</name>
<organism evidence="3 4">
    <name type="scientific">Salimicrobium flavidum</name>
    <dbReference type="NCBI Taxonomy" id="570947"/>
    <lineage>
        <taxon>Bacteria</taxon>
        <taxon>Bacillati</taxon>
        <taxon>Bacillota</taxon>
        <taxon>Bacilli</taxon>
        <taxon>Bacillales</taxon>
        <taxon>Bacillaceae</taxon>
        <taxon>Salimicrobium</taxon>
    </lineage>
</organism>
<dbReference type="STRING" id="570947.SAMN05421687_10470"/>
<evidence type="ECO:0000313" key="3">
    <source>
        <dbReference type="EMBL" id="SIS45235.1"/>
    </source>
</evidence>
<keyword evidence="1" id="KW-0472">Membrane</keyword>
<evidence type="ECO:0000313" key="4">
    <source>
        <dbReference type="Proteomes" id="UP000187608"/>
    </source>
</evidence>